<name>A0A2K6LC93_RHIBE</name>
<accession>A0A2K6LC93</accession>
<sequence length="142" mass="14872">MLLILVTPVPTRLRARSRPALLVLTPGACPASRVRGHLSSLVTNAAPGPPHPAGPAFSSISRVATTPQSPEPPAGNSVPQSLMSVSILDPASSWVLKSTSPPRVACPPCCPPPLHTARPSRLCGHSPPCWSLVLVWSYILMP</sequence>
<dbReference type="Ensembl" id="ENSRBIT00000045004.1">
    <property type="protein sequence ID" value="ENSRBIP00000021121.1"/>
    <property type="gene ID" value="ENSRBIG00000034545.1"/>
</dbReference>
<dbReference type="GeneTree" id="ENSGT00910000148304"/>
<feature type="region of interest" description="Disordered" evidence="1">
    <location>
        <begin position="41"/>
        <end position="78"/>
    </location>
</feature>
<proteinExistence type="predicted"/>
<reference evidence="2 3" key="1">
    <citation type="submission" date="2016-06" db="EMBL/GenBank/DDBJ databases">
        <title>Genome of Rhinopithecus bieti.</title>
        <authorList>
            <person name="Wu"/>
            <person name="C.-I. and Zhang"/>
            <person name="Y."/>
        </authorList>
    </citation>
    <scope>NUCLEOTIDE SEQUENCE</scope>
</reference>
<organism evidence="2 3">
    <name type="scientific">Rhinopithecus bieti</name>
    <name type="common">Black snub-nosed monkey</name>
    <name type="synonym">Pygathrix bieti</name>
    <dbReference type="NCBI Taxonomy" id="61621"/>
    <lineage>
        <taxon>Eukaryota</taxon>
        <taxon>Metazoa</taxon>
        <taxon>Chordata</taxon>
        <taxon>Craniata</taxon>
        <taxon>Vertebrata</taxon>
        <taxon>Euteleostomi</taxon>
        <taxon>Mammalia</taxon>
        <taxon>Eutheria</taxon>
        <taxon>Euarchontoglires</taxon>
        <taxon>Primates</taxon>
        <taxon>Haplorrhini</taxon>
        <taxon>Catarrhini</taxon>
        <taxon>Cercopithecidae</taxon>
        <taxon>Colobinae</taxon>
        <taxon>Rhinopithecus</taxon>
    </lineage>
</organism>
<evidence type="ECO:0000313" key="2">
    <source>
        <dbReference type="Ensembl" id="ENSRBIP00000021121.1"/>
    </source>
</evidence>
<feature type="compositionally biased region" description="Polar residues" evidence="1">
    <location>
        <begin position="58"/>
        <end position="68"/>
    </location>
</feature>
<protein>
    <submittedName>
        <fullName evidence="2">Uncharacterized protein</fullName>
    </submittedName>
</protein>
<dbReference type="OMA" id="VACPPCC"/>
<dbReference type="AlphaFoldDB" id="A0A2K6LC93"/>
<keyword evidence="3" id="KW-1185">Reference proteome</keyword>
<evidence type="ECO:0000313" key="3">
    <source>
        <dbReference type="Proteomes" id="UP000233180"/>
    </source>
</evidence>
<reference evidence="2" key="2">
    <citation type="submission" date="2025-08" db="UniProtKB">
        <authorList>
            <consortium name="Ensembl"/>
        </authorList>
    </citation>
    <scope>IDENTIFICATION</scope>
</reference>
<reference evidence="2" key="3">
    <citation type="submission" date="2025-09" db="UniProtKB">
        <authorList>
            <consortium name="Ensembl"/>
        </authorList>
    </citation>
    <scope>IDENTIFICATION</scope>
</reference>
<dbReference type="Proteomes" id="UP000233180">
    <property type="component" value="Unassembled WGS sequence"/>
</dbReference>
<evidence type="ECO:0000256" key="1">
    <source>
        <dbReference type="SAM" id="MobiDB-lite"/>
    </source>
</evidence>